<evidence type="ECO:0000313" key="4">
    <source>
        <dbReference type="EMBL" id="ART80245.1"/>
    </source>
</evidence>
<evidence type="ECO:0000313" key="5">
    <source>
        <dbReference type="Proteomes" id="UP000243793"/>
    </source>
</evidence>
<feature type="active site" description="Proton donor" evidence="2">
    <location>
        <position position="43"/>
    </location>
</feature>
<name>A0A1Y0CZK8_9GAMM</name>
<evidence type="ECO:0000256" key="1">
    <source>
        <dbReference type="ARBA" id="ARBA00022801"/>
    </source>
</evidence>
<feature type="domain" description="Phosphoesterase HXTX" evidence="3">
    <location>
        <begin position="16"/>
        <end position="89"/>
    </location>
</feature>
<keyword evidence="5" id="KW-1185">Reference proteome</keyword>
<dbReference type="InterPro" id="IPR009097">
    <property type="entry name" value="Cyclic_Pdiesterase"/>
</dbReference>
<comment type="similarity">
    <text evidence="2">Belongs to the 2H phosphoesterase superfamily. ThpR family.</text>
</comment>
<proteinExistence type="inferred from homology"/>
<accession>A0A1Y0CZK8</accession>
<keyword evidence="4" id="KW-0436">Ligase</keyword>
<protein>
    <recommendedName>
        <fullName evidence="2">RNA 2',3'-cyclic phosphodiesterase</fullName>
        <shortName evidence="2">RNA 2',3'-CPDase</shortName>
        <ecNumber evidence="2">3.1.4.58</ecNumber>
    </recommendedName>
</protein>
<dbReference type="EMBL" id="CP021376">
    <property type="protein sequence ID" value="ART80245.1"/>
    <property type="molecule type" value="Genomic_DNA"/>
</dbReference>
<dbReference type="Proteomes" id="UP000243793">
    <property type="component" value="Chromosome"/>
</dbReference>
<dbReference type="InterPro" id="IPR004175">
    <property type="entry name" value="RNA_CPDase"/>
</dbReference>
<dbReference type="KEGG" id="ocm:CBP12_08860"/>
<dbReference type="PANTHER" id="PTHR35561">
    <property type="entry name" value="RNA 2',3'-CYCLIC PHOSPHODIESTERASE"/>
    <property type="match status" value="1"/>
</dbReference>
<dbReference type="GO" id="GO:0008664">
    <property type="term" value="F:RNA 2',3'-cyclic 3'-phosphodiesterase activity"/>
    <property type="evidence" value="ECO:0007669"/>
    <property type="project" value="UniProtKB-EC"/>
</dbReference>
<dbReference type="GO" id="GO:0016874">
    <property type="term" value="F:ligase activity"/>
    <property type="evidence" value="ECO:0007669"/>
    <property type="project" value="UniProtKB-KW"/>
</dbReference>
<dbReference type="PANTHER" id="PTHR35561:SF1">
    <property type="entry name" value="RNA 2',3'-CYCLIC PHOSPHODIESTERASE"/>
    <property type="match status" value="1"/>
</dbReference>
<feature type="short sequence motif" description="HXTX 1" evidence="2">
    <location>
        <begin position="43"/>
        <end position="46"/>
    </location>
</feature>
<dbReference type="AlphaFoldDB" id="A0A1Y0CZK8"/>
<evidence type="ECO:0000256" key="2">
    <source>
        <dbReference type="HAMAP-Rule" id="MF_01940"/>
    </source>
</evidence>
<reference evidence="5" key="1">
    <citation type="submission" date="2017-05" db="EMBL/GenBank/DDBJ databases">
        <authorList>
            <person name="Sung H."/>
        </authorList>
    </citation>
    <scope>NUCLEOTIDE SEQUENCE [LARGE SCALE GENOMIC DNA]</scope>
    <source>
        <strain evidence="5">AMac2203</strain>
    </source>
</reference>
<dbReference type="HAMAP" id="MF_01940">
    <property type="entry name" value="RNA_CPDase"/>
    <property type="match status" value="1"/>
</dbReference>
<dbReference type="SUPFAM" id="SSF55144">
    <property type="entry name" value="LigT-like"/>
    <property type="match status" value="1"/>
</dbReference>
<keyword evidence="1 2" id="KW-0378">Hydrolase</keyword>
<dbReference type="InterPro" id="IPR014051">
    <property type="entry name" value="Phosphoesterase_HXTX"/>
</dbReference>
<dbReference type="Pfam" id="PF02834">
    <property type="entry name" value="LigT_PEase"/>
    <property type="match status" value="1"/>
</dbReference>
<dbReference type="Gene3D" id="3.90.1140.10">
    <property type="entry name" value="Cyclic phosphodiesterase"/>
    <property type="match status" value="1"/>
</dbReference>
<gene>
    <name evidence="4" type="ORF">CBP12_08860</name>
</gene>
<dbReference type="EC" id="3.1.4.58" evidence="2"/>
<comment type="function">
    <text evidence="2">Hydrolyzes RNA 2',3'-cyclic phosphodiester to an RNA 2'-phosphomonoester.</text>
</comment>
<evidence type="ECO:0000259" key="3">
    <source>
        <dbReference type="Pfam" id="PF02834"/>
    </source>
</evidence>
<comment type="caution">
    <text evidence="2">Lacks conserved residue(s) required for the propagation of feature annotation.</text>
</comment>
<dbReference type="NCBIfam" id="TIGR02258">
    <property type="entry name" value="2_5_ligase"/>
    <property type="match status" value="1"/>
</dbReference>
<feature type="active site" description="Proton acceptor" evidence="2">
    <location>
        <position position="125"/>
    </location>
</feature>
<sequence>MGLSCDYSRLFLAFPATELSESLSLLQDQLALPGRRVPVHQFHLTLRFLGALTPTQFDSLHRQLSGVRLAKFHLRLDNLGYFPKAQVAWLGPTRVPTALSTLYQELLLRCASLRLAKPHKAYRPHVSVYRNTPAPPRITISPLAFSPPYLALYNSTASEQGVHYEELARWPLVKS</sequence>
<organism evidence="4 5">
    <name type="scientific">Oceanisphaera avium</name>
    <dbReference type="NCBI Taxonomy" id="1903694"/>
    <lineage>
        <taxon>Bacteria</taxon>
        <taxon>Pseudomonadati</taxon>
        <taxon>Pseudomonadota</taxon>
        <taxon>Gammaproteobacteria</taxon>
        <taxon>Aeromonadales</taxon>
        <taxon>Aeromonadaceae</taxon>
        <taxon>Oceanisphaera</taxon>
    </lineage>
</organism>
<dbReference type="GO" id="GO:0004113">
    <property type="term" value="F:2',3'-cyclic-nucleotide 3'-phosphodiesterase activity"/>
    <property type="evidence" value="ECO:0007669"/>
    <property type="project" value="InterPro"/>
</dbReference>
<comment type="catalytic activity">
    <reaction evidence="2">
        <text>a 3'-end 2',3'-cyclophospho-ribonucleotide-RNA + H2O = a 3'-end 2'-phospho-ribonucleotide-RNA + H(+)</text>
        <dbReference type="Rhea" id="RHEA:11828"/>
        <dbReference type="Rhea" id="RHEA-COMP:10464"/>
        <dbReference type="Rhea" id="RHEA-COMP:17353"/>
        <dbReference type="ChEBI" id="CHEBI:15377"/>
        <dbReference type="ChEBI" id="CHEBI:15378"/>
        <dbReference type="ChEBI" id="CHEBI:83064"/>
        <dbReference type="ChEBI" id="CHEBI:173113"/>
        <dbReference type="EC" id="3.1.4.58"/>
    </reaction>
</comment>